<comment type="caution">
    <text evidence="9">The sequence shown here is derived from an EMBL/GenBank/DDBJ whole genome shotgun (WGS) entry which is preliminary data.</text>
</comment>
<keyword evidence="4" id="KW-1003">Cell membrane</keyword>
<dbReference type="Proteomes" id="UP000235347">
    <property type="component" value="Unassembled WGS sequence"/>
</dbReference>
<evidence type="ECO:0000256" key="2">
    <source>
        <dbReference type="ARBA" id="ARBA00010735"/>
    </source>
</evidence>
<evidence type="ECO:0000256" key="6">
    <source>
        <dbReference type="ARBA" id="ARBA00022989"/>
    </source>
</evidence>
<evidence type="ECO:0000256" key="7">
    <source>
        <dbReference type="ARBA" id="ARBA00023136"/>
    </source>
</evidence>
<feature type="transmembrane region" description="Helical" evidence="8">
    <location>
        <begin position="239"/>
        <end position="259"/>
    </location>
</feature>
<keyword evidence="10" id="KW-1185">Reference proteome</keyword>
<organism evidence="9 10">
    <name type="scientific">Trinickia soli</name>
    <dbReference type="NCBI Taxonomy" id="380675"/>
    <lineage>
        <taxon>Bacteria</taxon>
        <taxon>Pseudomonadati</taxon>
        <taxon>Pseudomonadota</taxon>
        <taxon>Betaproteobacteria</taxon>
        <taxon>Burkholderiales</taxon>
        <taxon>Burkholderiaceae</taxon>
        <taxon>Trinickia</taxon>
    </lineage>
</organism>
<feature type="transmembrane region" description="Helical" evidence="8">
    <location>
        <begin position="166"/>
        <end position="189"/>
    </location>
</feature>
<feature type="transmembrane region" description="Helical" evidence="8">
    <location>
        <begin position="44"/>
        <end position="72"/>
    </location>
</feature>
<evidence type="ECO:0008006" key="11">
    <source>
        <dbReference type="Google" id="ProtNLM"/>
    </source>
</evidence>
<dbReference type="Pfam" id="PF03591">
    <property type="entry name" value="AzlC"/>
    <property type="match status" value="1"/>
</dbReference>
<protein>
    <recommendedName>
        <fullName evidence="11">Branched-chain amino acid ABC transporter permease</fullName>
    </recommendedName>
</protein>
<dbReference type="AlphaFoldDB" id="A0A2N7VWB6"/>
<dbReference type="GO" id="GO:1903785">
    <property type="term" value="P:L-valine transmembrane transport"/>
    <property type="evidence" value="ECO:0007669"/>
    <property type="project" value="TreeGrafter"/>
</dbReference>
<evidence type="ECO:0000256" key="4">
    <source>
        <dbReference type="ARBA" id="ARBA00022475"/>
    </source>
</evidence>
<comment type="subcellular location">
    <subcellularLocation>
        <location evidence="1">Cell membrane</location>
        <topology evidence="1">Multi-pass membrane protein</topology>
    </subcellularLocation>
</comment>
<keyword evidence="5 8" id="KW-0812">Transmembrane</keyword>
<dbReference type="PANTHER" id="PTHR34979">
    <property type="entry name" value="INNER MEMBRANE PROTEIN YGAZ"/>
    <property type="match status" value="1"/>
</dbReference>
<keyword evidence="7 8" id="KW-0472">Membrane</keyword>
<evidence type="ECO:0000256" key="3">
    <source>
        <dbReference type="ARBA" id="ARBA00022448"/>
    </source>
</evidence>
<dbReference type="PANTHER" id="PTHR34979:SF1">
    <property type="entry name" value="INNER MEMBRANE PROTEIN YGAZ"/>
    <property type="match status" value="1"/>
</dbReference>
<evidence type="ECO:0000256" key="1">
    <source>
        <dbReference type="ARBA" id="ARBA00004651"/>
    </source>
</evidence>
<proteinExistence type="inferred from homology"/>
<comment type="similarity">
    <text evidence="2">Belongs to the AzlC family.</text>
</comment>
<gene>
    <name evidence="9" type="ORF">C0Z19_18635</name>
</gene>
<feature type="transmembrane region" description="Helical" evidence="8">
    <location>
        <begin position="92"/>
        <end position="113"/>
    </location>
</feature>
<dbReference type="GO" id="GO:0005886">
    <property type="term" value="C:plasma membrane"/>
    <property type="evidence" value="ECO:0007669"/>
    <property type="project" value="UniProtKB-SubCell"/>
</dbReference>
<dbReference type="InterPro" id="IPR011606">
    <property type="entry name" value="Brnchd-chn_aa_trnsp_permease"/>
</dbReference>
<evidence type="ECO:0000256" key="8">
    <source>
        <dbReference type="SAM" id="Phobius"/>
    </source>
</evidence>
<keyword evidence="6 8" id="KW-1133">Transmembrane helix</keyword>
<evidence type="ECO:0000256" key="5">
    <source>
        <dbReference type="ARBA" id="ARBA00022692"/>
    </source>
</evidence>
<name>A0A2N7VWB6_9BURK</name>
<sequence length="273" mass="28504">MRSGTAVSPFLPPPKRNTMMNVHDLAAEDILDQRPGSRSAHLRAGAAASLPLLASAFPMGLVGGALGVASGLSIGQTTALAALLNSGTAQFLAFKLIQVHAAPAVVICTSLTLSLRMVMYGLSLRAKVRQLSTIWRVVLGFGLIDAVFMVMTVPAHSAYAPRRWRWFYLGVSGAMYGGWILATVIGASLGETIATHLRAGLDFPLVAVFGAMLASTLSSRSAMTACTVAAVAALLTLSWPYHIGLLVSTLVGVAAGAGLDRLICVRKTVTEES</sequence>
<dbReference type="EMBL" id="PNYB01000016">
    <property type="protein sequence ID" value="PMS21444.1"/>
    <property type="molecule type" value="Genomic_DNA"/>
</dbReference>
<feature type="transmembrane region" description="Helical" evidence="8">
    <location>
        <begin position="134"/>
        <end position="154"/>
    </location>
</feature>
<evidence type="ECO:0000313" key="10">
    <source>
        <dbReference type="Proteomes" id="UP000235347"/>
    </source>
</evidence>
<feature type="transmembrane region" description="Helical" evidence="8">
    <location>
        <begin position="201"/>
        <end position="219"/>
    </location>
</feature>
<reference evidence="9 10" key="1">
    <citation type="submission" date="2018-01" db="EMBL/GenBank/DDBJ databases">
        <title>Whole genome analyses suggest that Burkholderia sensu lato contains two further novel genera in the rhizoxinica-symbiotica group Mycetohabitans gen. nov., and Trinickia gen. nov.: implications for the evolution of diazotrophy and nodulation in the Burkholderiaceae.</title>
        <authorList>
            <person name="Estrada-de los Santos P."/>
            <person name="Palmer M."/>
            <person name="Chavez-Ramirez B."/>
            <person name="Beukes C."/>
            <person name="Steenkamp E.T."/>
            <person name="Hirsch A.M."/>
            <person name="Manyaka P."/>
            <person name="Maluk M."/>
            <person name="Lafos M."/>
            <person name="Crook M."/>
            <person name="Gross E."/>
            <person name="Simon M.F."/>
            <person name="Bueno dos Reis Junior F."/>
            <person name="Poole P.S."/>
            <person name="Venter S.N."/>
            <person name="James E.K."/>
        </authorList>
    </citation>
    <scope>NUCLEOTIDE SEQUENCE [LARGE SCALE GENOMIC DNA]</scope>
    <source>
        <strain evidence="9 10">GP25-8</strain>
    </source>
</reference>
<accession>A0A2N7VWB6</accession>
<evidence type="ECO:0000313" key="9">
    <source>
        <dbReference type="EMBL" id="PMS21444.1"/>
    </source>
</evidence>
<keyword evidence="3" id="KW-0813">Transport</keyword>